<keyword evidence="3" id="KW-1185">Reference proteome</keyword>
<accession>A0A5J5ESB5</accession>
<dbReference type="EMBL" id="VXIS01000135">
    <property type="protein sequence ID" value="KAA8902245.1"/>
    <property type="molecule type" value="Genomic_DNA"/>
</dbReference>
<gene>
    <name evidence="2" type="ORF">FN846DRAFT_987001</name>
</gene>
<dbReference type="InParanoid" id="A0A5J5ESB5"/>
<feature type="region of interest" description="Disordered" evidence="1">
    <location>
        <begin position="213"/>
        <end position="233"/>
    </location>
</feature>
<evidence type="ECO:0000313" key="2">
    <source>
        <dbReference type="EMBL" id="KAA8902245.1"/>
    </source>
</evidence>
<proteinExistence type="predicted"/>
<comment type="caution">
    <text evidence="2">The sequence shown here is derived from an EMBL/GenBank/DDBJ whole genome shotgun (WGS) entry which is preliminary data.</text>
</comment>
<organism evidence="2 3">
    <name type="scientific">Sphaerosporella brunnea</name>
    <dbReference type="NCBI Taxonomy" id="1250544"/>
    <lineage>
        <taxon>Eukaryota</taxon>
        <taxon>Fungi</taxon>
        <taxon>Dikarya</taxon>
        <taxon>Ascomycota</taxon>
        <taxon>Pezizomycotina</taxon>
        <taxon>Pezizomycetes</taxon>
        <taxon>Pezizales</taxon>
        <taxon>Pyronemataceae</taxon>
        <taxon>Sphaerosporella</taxon>
    </lineage>
</organism>
<dbReference type="AlphaFoldDB" id="A0A5J5ESB5"/>
<dbReference type="Proteomes" id="UP000326924">
    <property type="component" value="Unassembled WGS sequence"/>
</dbReference>
<sequence length="233" mass="26463">MNLFARREQKPRFFIQTQGFEKRYIRENLGRYFGYDIQWCASVDMETGLEGLELYSPLHEQSINVCTPHFWGLLFLTEWGGGVVQIIVSRMKADAAKQHRIFLERRKTAHGSTSSLVDQYPHVAAAMAPHLDLFPPLDNLFQPSLNLTPRALPDRQCHSAPSTPFLAPRELELPPVAPTTAKSFDEDTLWVGYGEPDYWAMDAGVPQLRFESAADTRPFEAGGRAGLQSRQRR</sequence>
<name>A0A5J5ESB5_9PEZI</name>
<reference evidence="2 3" key="1">
    <citation type="submission" date="2019-09" db="EMBL/GenBank/DDBJ databases">
        <title>Draft genome of the ectomycorrhizal ascomycete Sphaerosporella brunnea.</title>
        <authorList>
            <consortium name="DOE Joint Genome Institute"/>
            <person name="Benucci G.M."/>
            <person name="Marozzi G."/>
            <person name="Antonielli L."/>
            <person name="Sanchez S."/>
            <person name="Marco P."/>
            <person name="Wang X."/>
            <person name="Falini L.B."/>
            <person name="Barry K."/>
            <person name="Haridas S."/>
            <person name="Lipzen A."/>
            <person name="Labutti K."/>
            <person name="Grigoriev I.V."/>
            <person name="Murat C."/>
            <person name="Martin F."/>
            <person name="Albertini E."/>
            <person name="Donnini D."/>
            <person name="Bonito G."/>
        </authorList>
    </citation>
    <scope>NUCLEOTIDE SEQUENCE [LARGE SCALE GENOMIC DNA]</scope>
    <source>
        <strain evidence="2 3">Sb_GMNB300</strain>
    </source>
</reference>
<protein>
    <submittedName>
        <fullName evidence="2">Uncharacterized protein</fullName>
    </submittedName>
</protein>
<evidence type="ECO:0000256" key="1">
    <source>
        <dbReference type="SAM" id="MobiDB-lite"/>
    </source>
</evidence>
<evidence type="ECO:0000313" key="3">
    <source>
        <dbReference type="Proteomes" id="UP000326924"/>
    </source>
</evidence>
<dbReference type="OrthoDB" id="5364584at2759"/>